<evidence type="ECO:0000256" key="6">
    <source>
        <dbReference type="PIRSR" id="PIRSR608256-1"/>
    </source>
</evidence>
<evidence type="ECO:0000256" key="2">
    <source>
        <dbReference type="ARBA" id="ARBA00022670"/>
    </source>
</evidence>
<dbReference type="SUPFAM" id="SSF50494">
    <property type="entry name" value="Trypsin-like serine proteases"/>
    <property type="match status" value="1"/>
</dbReference>
<dbReference type="Proteomes" id="UP000318538">
    <property type="component" value="Chromosome"/>
</dbReference>
<dbReference type="Gene3D" id="3.40.570.10">
    <property type="entry name" value="Extracellular Endonuclease, subunit A"/>
    <property type="match status" value="1"/>
</dbReference>
<evidence type="ECO:0000256" key="3">
    <source>
        <dbReference type="ARBA" id="ARBA00022729"/>
    </source>
</evidence>
<dbReference type="InterPro" id="IPR040255">
    <property type="entry name" value="Non-specific_endonuclease"/>
</dbReference>
<evidence type="ECO:0000256" key="8">
    <source>
        <dbReference type="PIRSR" id="PIRSR640255-2"/>
    </source>
</evidence>
<keyword evidence="4 9" id="KW-0378">Hydrolase</keyword>
<dbReference type="PANTHER" id="PTHR13966">
    <property type="entry name" value="ENDONUCLEASE RELATED"/>
    <property type="match status" value="1"/>
</dbReference>
<dbReference type="GO" id="GO:0004519">
    <property type="term" value="F:endonuclease activity"/>
    <property type="evidence" value="ECO:0007669"/>
    <property type="project" value="TreeGrafter"/>
</dbReference>
<evidence type="ECO:0000259" key="12">
    <source>
        <dbReference type="SMART" id="SM00892"/>
    </source>
</evidence>
<dbReference type="GO" id="GO:0046872">
    <property type="term" value="F:metal ion binding"/>
    <property type="evidence" value="ECO:0007669"/>
    <property type="project" value="UniProtKB-KW"/>
</dbReference>
<dbReference type="PRINTS" id="PR00839">
    <property type="entry name" value="V8PROTEASE"/>
</dbReference>
<keyword evidence="8" id="KW-0479">Metal-binding</keyword>
<evidence type="ECO:0000259" key="11">
    <source>
        <dbReference type="SMART" id="SM00477"/>
    </source>
</evidence>
<keyword evidence="3" id="KW-0732">Signal</keyword>
<dbReference type="SMART" id="SM00477">
    <property type="entry name" value="NUC"/>
    <property type="match status" value="1"/>
</dbReference>
<dbReference type="InterPro" id="IPR044929">
    <property type="entry name" value="DNA/RNA_non-sp_Endonuclease_sf"/>
</dbReference>
<dbReference type="GO" id="GO:0004252">
    <property type="term" value="F:serine-type endopeptidase activity"/>
    <property type="evidence" value="ECO:0007669"/>
    <property type="project" value="InterPro"/>
</dbReference>
<dbReference type="PANTHER" id="PTHR13966:SF5">
    <property type="entry name" value="ENDONUCLEASE G, MITOCHONDRIAL"/>
    <property type="match status" value="1"/>
</dbReference>
<dbReference type="PRINTS" id="PR01774">
    <property type="entry name" value="EXFOLTOXIN"/>
</dbReference>
<evidence type="ECO:0000313" key="13">
    <source>
        <dbReference type="EMBL" id="QDT03100.1"/>
    </source>
</evidence>
<feature type="active site" description="Charge relay system" evidence="6">
    <location>
        <position position="143"/>
    </location>
</feature>
<sequence length="737" mass="81754">MPQDFEHSVIPDDVIRATEKRFRSMQRKFDSPLKKSQRELLAQNEPSVIQNRLERAGVDPRLAKRASQAGAANRSLDRESMSRATISDTAAFERILNGNDLVDVRFLLKGASRIASVGRINFSGRGFATGFLVGPGVVMTNHHVFGSAAETRGVQIEFGFHELDRDGNLSTPTKFNFDASQLFFADEDLDVAIVAIGSRESGNINLGELPIMRLVPDTGVVITGERLNVVQHPAGEPKQVALRDNTVIAIPDETFLHYRADTKRGSSGSPVFNDEWQLVGLHHSGVPDKDDDGNWLDIFGNVATNATPDHQIAWIANEAIQSSALVELLDDTTFRGSAQRLVDGVLEESDLDDESIVKFDSPGSVSGPKLDDGDLPQRPAANGLVHVAQGGGTVRVTVPVEITFRIGESVDGDLTSHDSDADSVSRLLERFGIDRDYSNRNGFDTDFLGQTLYLPGLSDDQIASAAVNRDPIDGDLPYVLRFHNYSVVMNGLRRLAYFTAVNIDGEKLIRIRSRDDGGKAPWSEDRRIGAHEQTNNDHYRGRDNKLDRGHLVRRLDPGWGAALRDSARGIVDTYHYVNCAPQYDAFNQADDRGNVANGLWLGLENFALDNAEKHDLKISVFTGPVFRDSDPDFRDNGVRIPTQYWKVIAWVDEGDDLQSAAFLLSQKQMLDDDPRIERMGEEAFDFRERDLFQTTIAKIEELTDLDFGPLSDTRDGREAFRKFGAHPLRSLEEIILG</sequence>
<dbReference type="InterPro" id="IPR009003">
    <property type="entry name" value="Peptidase_S1_PA"/>
</dbReference>
<dbReference type="InterPro" id="IPR044925">
    <property type="entry name" value="His-Me_finger_sf"/>
</dbReference>
<dbReference type="InterPro" id="IPR008256">
    <property type="entry name" value="Peptidase_S1B"/>
</dbReference>
<evidence type="ECO:0000256" key="4">
    <source>
        <dbReference type="ARBA" id="ARBA00022801"/>
    </source>
</evidence>
<dbReference type="EC" id="3.4.21.-" evidence="9"/>
<evidence type="ECO:0000256" key="10">
    <source>
        <dbReference type="SAM" id="MobiDB-lite"/>
    </source>
</evidence>
<dbReference type="InterPro" id="IPR008353">
    <property type="entry name" value="Peptidase_S1B_tx"/>
</dbReference>
<feature type="active site" description="Charge relay system" evidence="6">
    <location>
        <position position="188"/>
    </location>
</feature>
<dbReference type="InterPro" id="IPR043504">
    <property type="entry name" value="Peptidase_S1_PA_chymotrypsin"/>
</dbReference>
<dbReference type="Pfam" id="PF13365">
    <property type="entry name" value="Trypsin_2"/>
    <property type="match status" value="1"/>
</dbReference>
<keyword evidence="5 9" id="KW-0720">Serine protease</keyword>
<dbReference type="SUPFAM" id="SSF54060">
    <property type="entry name" value="His-Me finger endonucleases"/>
    <property type="match status" value="1"/>
</dbReference>
<evidence type="ECO:0000256" key="1">
    <source>
        <dbReference type="ARBA" id="ARBA00008764"/>
    </source>
</evidence>
<keyword evidence="14" id="KW-1185">Reference proteome</keyword>
<evidence type="ECO:0000313" key="14">
    <source>
        <dbReference type="Proteomes" id="UP000318538"/>
    </source>
</evidence>
<feature type="active site" description="Charge relay system" evidence="6">
    <location>
        <position position="267"/>
    </location>
</feature>
<feature type="region of interest" description="Disordered" evidence="10">
    <location>
        <begin position="59"/>
        <end position="78"/>
    </location>
</feature>
<comment type="similarity">
    <text evidence="1 9">Belongs to the peptidase S1B family.</text>
</comment>
<name>A0A517N7L2_9BACT</name>
<proteinExistence type="inferred from homology"/>
<feature type="domain" description="ENPP1-3/EXOG-like endonuclease/phosphodiesterase" evidence="11">
    <location>
        <begin position="482"/>
        <end position="714"/>
    </location>
</feature>
<keyword evidence="2 9" id="KW-0645">Protease</keyword>
<dbReference type="KEGG" id="rlc:K227x_14800"/>
<dbReference type="InterPro" id="IPR020821">
    <property type="entry name" value="ENPP1-3/EXOG-like_nuc-like"/>
</dbReference>
<feature type="region of interest" description="Disordered" evidence="10">
    <location>
        <begin position="516"/>
        <end position="543"/>
    </location>
</feature>
<dbReference type="GO" id="GO:0006508">
    <property type="term" value="P:proteolysis"/>
    <property type="evidence" value="ECO:0007669"/>
    <property type="project" value="UniProtKB-KW"/>
</dbReference>
<evidence type="ECO:0000256" key="9">
    <source>
        <dbReference type="RuleBase" id="RU004296"/>
    </source>
</evidence>
<feature type="region of interest" description="Disordered" evidence="10">
    <location>
        <begin position="356"/>
        <end position="380"/>
    </location>
</feature>
<feature type="region of interest" description="Disordered" evidence="10">
    <location>
        <begin position="26"/>
        <end position="46"/>
    </location>
</feature>
<evidence type="ECO:0000256" key="5">
    <source>
        <dbReference type="ARBA" id="ARBA00022825"/>
    </source>
</evidence>
<dbReference type="RefSeq" id="WP_218933825.1">
    <property type="nucleotide sequence ID" value="NZ_CP036525.1"/>
</dbReference>
<dbReference type="Pfam" id="PF01223">
    <property type="entry name" value="Endonuclease_NS"/>
    <property type="match status" value="1"/>
</dbReference>
<organism evidence="13 14">
    <name type="scientific">Rubripirellula lacrimiformis</name>
    <dbReference type="NCBI Taxonomy" id="1930273"/>
    <lineage>
        <taxon>Bacteria</taxon>
        <taxon>Pseudomonadati</taxon>
        <taxon>Planctomycetota</taxon>
        <taxon>Planctomycetia</taxon>
        <taxon>Pirellulales</taxon>
        <taxon>Pirellulaceae</taxon>
        <taxon>Rubripirellula</taxon>
    </lineage>
</organism>
<feature type="binding site" evidence="8">
    <location>
        <position position="587"/>
    </location>
    <ligand>
        <name>Mg(2+)</name>
        <dbReference type="ChEBI" id="CHEBI:18420"/>
        <note>catalytic</note>
    </ligand>
</feature>
<feature type="domain" description="DNA/RNA non-specific endonuclease/pyrophosphatase/phosphodiesterase" evidence="12">
    <location>
        <begin position="481"/>
        <end position="714"/>
    </location>
</feature>
<reference evidence="13 14" key="1">
    <citation type="submission" date="2019-02" db="EMBL/GenBank/DDBJ databases">
        <title>Deep-cultivation of Planctomycetes and their phenomic and genomic characterization uncovers novel biology.</title>
        <authorList>
            <person name="Wiegand S."/>
            <person name="Jogler M."/>
            <person name="Boedeker C."/>
            <person name="Pinto D."/>
            <person name="Vollmers J."/>
            <person name="Rivas-Marin E."/>
            <person name="Kohn T."/>
            <person name="Peeters S.H."/>
            <person name="Heuer A."/>
            <person name="Rast P."/>
            <person name="Oberbeckmann S."/>
            <person name="Bunk B."/>
            <person name="Jeske O."/>
            <person name="Meyerdierks A."/>
            <person name="Storesund J.E."/>
            <person name="Kallscheuer N."/>
            <person name="Luecker S."/>
            <person name="Lage O.M."/>
            <person name="Pohl T."/>
            <person name="Merkel B.J."/>
            <person name="Hornburger P."/>
            <person name="Mueller R.-W."/>
            <person name="Bruemmer F."/>
            <person name="Labrenz M."/>
            <person name="Spormann A.M."/>
            <person name="Op den Camp H."/>
            <person name="Overmann J."/>
            <person name="Amann R."/>
            <person name="Jetten M.S.M."/>
            <person name="Mascher T."/>
            <person name="Medema M.H."/>
            <person name="Devos D.P."/>
            <person name="Kaster A.-K."/>
            <person name="Ovreas L."/>
            <person name="Rohde M."/>
            <person name="Galperin M.Y."/>
            <person name="Jogler C."/>
        </authorList>
    </citation>
    <scope>NUCLEOTIDE SEQUENCE [LARGE SCALE GENOMIC DNA]</scope>
    <source>
        <strain evidence="13 14">K22_7</strain>
    </source>
</reference>
<accession>A0A517N7L2</accession>
<dbReference type="EMBL" id="CP036525">
    <property type="protein sequence ID" value="QDT03100.1"/>
    <property type="molecule type" value="Genomic_DNA"/>
</dbReference>
<dbReference type="Gene3D" id="2.40.10.10">
    <property type="entry name" value="Trypsin-like serine proteases"/>
    <property type="match status" value="2"/>
</dbReference>
<feature type="active site" description="Proton acceptor" evidence="7">
    <location>
        <position position="550"/>
    </location>
</feature>
<dbReference type="AlphaFoldDB" id="A0A517N7L2"/>
<protein>
    <recommendedName>
        <fullName evidence="9">Serine protease</fullName>
        <ecNumber evidence="9">3.4.21.-</ecNumber>
    </recommendedName>
</protein>
<evidence type="ECO:0000256" key="7">
    <source>
        <dbReference type="PIRSR" id="PIRSR640255-1"/>
    </source>
</evidence>
<feature type="compositionally biased region" description="Basic and acidic residues" evidence="10">
    <location>
        <begin position="26"/>
        <end position="38"/>
    </location>
</feature>
<dbReference type="SMART" id="SM00892">
    <property type="entry name" value="Endonuclease_NS"/>
    <property type="match status" value="1"/>
</dbReference>
<dbReference type="GO" id="GO:0003676">
    <property type="term" value="F:nucleic acid binding"/>
    <property type="evidence" value="ECO:0007669"/>
    <property type="project" value="InterPro"/>
</dbReference>
<gene>
    <name evidence="13" type="primary">etb</name>
    <name evidence="13" type="ORF">K227x_14800</name>
</gene>
<dbReference type="InterPro" id="IPR001604">
    <property type="entry name" value="Endo_G_ENPP1-like_dom"/>
</dbReference>
<dbReference type="CDD" id="cd00091">
    <property type="entry name" value="NUC"/>
    <property type="match status" value="1"/>
</dbReference>